<dbReference type="Proteomes" id="UP000245992">
    <property type="component" value="Unassembled WGS sequence"/>
</dbReference>
<dbReference type="InterPro" id="IPR002346">
    <property type="entry name" value="Mopterin_DH_FAD-bd"/>
</dbReference>
<keyword evidence="4" id="KW-1185">Reference proteome</keyword>
<dbReference type="OrthoDB" id="9814706at2"/>
<dbReference type="InterPro" id="IPR036318">
    <property type="entry name" value="FAD-bd_PCMH-like_sf"/>
</dbReference>
<accession>A0A2T7T9P5</accession>
<dbReference type="SUPFAM" id="SSF56176">
    <property type="entry name" value="FAD-binding/transporter-associated domain-like"/>
    <property type="match status" value="1"/>
</dbReference>
<dbReference type="Gene3D" id="3.30.43.10">
    <property type="entry name" value="Uridine Diphospho-n-acetylenolpyruvylglucosamine Reductase, domain 2"/>
    <property type="match status" value="1"/>
</dbReference>
<dbReference type="STRING" id="1440053.GCA_000718095_01260"/>
<reference evidence="3 4" key="1">
    <citation type="submission" date="2013-12" db="EMBL/GenBank/DDBJ databases">
        <title>Annotated genome of Streptomyces scopuliridis.</title>
        <authorList>
            <person name="Olson J.B."/>
        </authorList>
    </citation>
    <scope>NUCLEOTIDE SEQUENCE [LARGE SCALE GENOMIC DNA]</scope>
    <source>
        <strain evidence="3 4">RB72</strain>
    </source>
</reference>
<keyword evidence="1" id="KW-0560">Oxidoreductase</keyword>
<dbReference type="PANTHER" id="PTHR42659:SF1">
    <property type="entry name" value="OXIDOREDUCTASE"/>
    <property type="match status" value="1"/>
</dbReference>
<dbReference type="Gene3D" id="3.30.465.10">
    <property type="match status" value="2"/>
</dbReference>
<dbReference type="Gene3D" id="3.30.390.50">
    <property type="entry name" value="CO dehydrogenase flavoprotein, C-terminal domain"/>
    <property type="match status" value="1"/>
</dbReference>
<name>A0A2T7T9P5_9ACTN</name>
<proteinExistence type="predicted"/>
<dbReference type="SMART" id="SM01092">
    <property type="entry name" value="CO_deh_flav_C"/>
    <property type="match status" value="1"/>
</dbReference>
<evidence type="ECO:0000313" key="4">
    <source>
        <dbReference type="Proteomes" id="UP000245992"/>
    </source>
</evidence>
<dbReference type="InterPro" id="IPR016169">
    <property type="entry name" value="FAD-bd_PCMH_sub2"/>
</dbReference>
<dbReference type="GO" id="GO:0016491">
    <property type="term" value="F:oxidoreductase activity"/>
    <property type="evidence" value="ECO:0007669"/>
    <property type="project" value="UniProtKB-KW"/>
</dbReference>
<dbReference type="RefSeq" id="WP_030350430.1">
    <property type="nucleotide sequence ID" value="NZ_AZSP01000126.1"/>
</dbReference>
<dbReference type="GO" id="GO:0071949">
    <property type="term" value="F:FAD binding"/>
    <property type="evidence" value="ECO:0007669"/>
    <property type="project" value="InterPro"/>
</dbReference>
<dbReference type="Pfam" id="PF00941">
    <property type="entry name" value="FAD_binding_5"/>
    <property type="match status" value="1"/>
</dbReference>
<dbReference type="PROSITE" id="PS51387">
    <property type="entry name" value="FAD_PCMH"/>
    <property type="match status" value="1"/>
</dbReference>
<dbReference type="PANTHER" id="PTHR42659">
    <property type="entry name" value="XANTHINE DEHYDROGENASE SUBUNIT C-RELATED"/>
    <property type="match status" value="1"/>
</dbReference>
<dbReference type="AlphaFoldDB" id="A0A2T7T9P5"/>
<dbReference type="InterPro" id="IPR051312">
    <property type="entry name" value="Diverse_Substr_Oxidored"/>
</dbReference>
<dbReference type="SUPFAM" id="SSF55447">
    <property type="entry name" value="CO dehydrogenase flavoprotein C-terminal domain-like"/>
    <property type="match status" value="1"/>
</dbReference>
<evidence type="ECO:0000313" key="3">
    <source>
        <dbReference type="EMBL" id="PVE11806.1"/>
    </source>
</evidence>
<dbReference type="EMBL" id="AZSP01000126">
    <property type="protein sequence ID" value="PVE11806.1"/>
    <property type="molecule type" value="Genomic_DNA"/>
</dbReference>
<evidence type="ECO:0000256" key="1">
    <source>
        <dbReference type="ARBA" id="ARBA00023002"/>
    </source>
</evidence>
<dbReference type="Pfam" id="PF03450">
    <property type="entry name" value="CO_deh_flav_C"/>
    <property type="match status" value="1"/>
</dbReference>
<sequence length="327" mass="34978">MHPFSYTKVSTTREALNAGRSGGRYIAGGTTLVDLMRETVERPDTLVDISGLPLRGITVTGRGGLRIGALVRMAEAAADSKVRTTFPVISQALELSASAQLRNMATIGGNIMQRTRCAYFRDVTAACNKREPGSGCAALKGVNRTHAILGTSGDCVATHPSDAAVAFAALEARVHVLGSDGRERSIGFADFLLRPGSTPHREQAIHRGELITAVEIPVHPRPLVSGYLKVRDRQSYEFALTSAAVALHVRGGVIREARVAAGGVGTVPWKLSAVERHLIGERPSEALWTAAAARAADGARPLEHNRFKVDLLKRTVERQLRIVGGSR</sequence>
<dbReference type="InterPro" id="IPR016167">
    <property type="entry name" value="FAD-bd_PCMH_sub1"/>
</dbReference>
<comment type="caution">
    <text evidence="3">The sequence shown here is derived from an EMBL/GenBank/DDBJ whole genome shotgun (WGS) entry which is preliminary data.</text>
</comment>
<dbReference type="InterPro" id="IPR036683">
    <property type="entry name" value="CO_DH_flav_C_dom_sf"/>
</dbReference>
<organism evidence="3 4">
    <name type="scientific">Streptomyces scopuliridis RB72</name>
    <dbReference type="NCBI Taxonomy" id="1440053"/>
    <lineage>
        <taxon>Bacteria</taxon>
        <taxon>Bacillati</taxon>
        <taxon>Actinomycetota</taxon>
        <taxon>Actinomycetes</taxon>
        <taxon>Kitasatosporales</taxon>
        <taxon>Streptomycetaceae</taxon>
        <taxon>Streptomyces</taxon>
    </lineage>
</organism>
<protein>
    <recommendedName>
        <fullName evidence="2">FAD-binding PCMH-type domain-containing protein</fullName>
    </recommendedName>
</protein>
<feature type="domain" description="FAD-binding PCMH-type" evidence="2">
    <location>
        <begin position="1"/>
        <end position="221"/>
    </location>
</feature>
<evidence type="ECO:0000259" key="2">
    <source>
        <dbReference type="PROSITE" id="PS51387"/>
    </source>
</evidence>
<gene>
    <name evidence="3" type="ORF">Y717_00225</name>
</gene>
<dbReference type="InterPro" id="IPR016166">
    <property type="entry name" value="FAD-bd_PCMH"/>
</dbReference>
<dbReference type="InterPro" id="IPR005107">
    <property type="entry name" value="CO_DH_flav_C"/>
</dbReference>